<dbReference type="EMBL" id="BLLF01007123">
    <property type="protein sequence ID" value="GFH32781.1"/>
    <property type="molecule type" value="Genomic_DNA"/>
</dbReference>
<gene>
    <name evidence="1" type="ORF">HaLaN_32061</name>
</gene>
<dbReference type="Proteomes" id="UP000485058">
    <property type="component" value="Unassembled WGS sequence"/>
</dbReference>
<sequence length="112" mass="12327">PQVATLQLGASRSEWSLRFPAALRPQGAAPSSKEVRNEAVGGLASTSAGSHSFELMLDDPLVAKAQRHKFVASVTLDFEYITHRVYEWITKRPKDLCVLFCAYAARECGFQA</sequence>
<accession>A0A6A0AKE9</accession>
<keyword evidence="2" id="KW-1185">Reference proteome</keyword>
<proteinExistence type="predicted"/>
<reference evidence="1 2" key="1">
    <citation type="submission" date="2020-02" db="EMBL/GenBank/DDBJ databases">
        <title>Draft genome sequence of Haematococcus lacustris strain NIES-144.</title>
        <authorList>
            <person name="Morimoto D."/>
            <person name="Nakagawa S."/>
            <person name="Yoshida T."/>
            <person name="Sawayama S."/>
        </authorList>
    </citation>
    <scope>NUCLEOTIDE SEQUENCE [LARGE SCALE GENOMIC DNA]</scope>
    <source>
        <strain evidence="1 2">NIES-144</strain>
    </source>
</reference>
<dbReference type="AlphaFoldDB" id="A0A6A0AKE9"/>
<evidence type="ECO:0000313" key="2">
    <source>
        <dbReference type="Proteomes" id="UP000485058"/>
    </source>
</evidence>
<protein>
    <submittedName>
        <fullName evidence="1">Uncharacterized protein</fullName>
    </submittedName>
</protein>
<organism evidence="1 2">
    <name type="scientific">Haematococcus lacustris</name>
    <name type="common">Green alga</name>
    <name type="synonym">Haematococcus pluvialis</name>
    <dbReference type="NCBI Taxonomy" id="44745"/>
    <lineage>
        <taxon>Eukaryota</taxon>
        <taxon>Viridiplantae</taxon>
        <taxon>Chlorophyta</taxon>
        <taxon>core chlorophytes</taxon>
        <taxon>Chlorophyceae</taxon>
        <taxon>CS clade</taxon>
        <taxon>Chlamydomonadales</taxon>
        <taxon>Haematococcaceae</taxon>
        <taxon>Haematococcus</taxon>
    </lineage>
</organism>
<comment type="caution">
    <text evidence="1">The sequence shown here is derived from an EMBL/GenBank/DDBJ whole genome shotgun (WGS) entry which is preliminary data.</text>
</comment>
<evidence type="ECO:0000313" key="1">
    <source>
        <dbReference type="EMBL" id="GFH32781.1"/>
    </source>
</evidence>
<feature type="non-terminal residue" evidence="1">
    <location>
        <position position="1"/>
    </location>
</feature>
<name>A0A6A0AKE9_HAELA</name>